<keyword evidence="2" id="KW-1185">Reference proteome</keyword>
<protein>
    <submittedName>
        <fullName evidence="1">Uncharacterized protein</fullName>
    </submittedName>
</protein>
<gene>
    <name evidence="1" type="ORF">MTP16_12635</name>
</gene>
<evidence type="ECO:0000313" key="1">
    <source>
        <dbReference type="EMBL" id="UOE31980.1"/>
    </source>
</evidence>
<evidence type="ECO:0000313" key="2">
    <source>
        <dbReference type="Proteomes" id="UP000831390"/>
    </source>
</evidence>
<dbReference type="EMBL" id="CP094534">
    <property type="protein sequence ID" value="UOE31980.1"/>
    <property type="molecule type" value="Genomic_DNA"/>
</dbReference>
<dbReference type="Proteomes" id="UP000831390">
    <property type="component" value="Chromosome"/>
</dbReference>
<reference evidence="1 2" key="1">
    <citation type="submission" date="2022-03" db="EMBL/GenBank/DDBJ databases">
        <title>Hymenobactersp. isolated from the air.</title>
        <authorList>
            <person name="Won M."/>
            <person name="Kwon S.-W."/>
        </authorList>
    </citation>
    <scope>NUCLEOTIDE SEQUENCE [LARGE SCALE GENOMIC DNA]</scope>
    <source>
        <strain evidence="1 2">KACC 22596</strain>
    </source>
</reference>
<name>A0ABY4AZ51_9BACT</name>
<proteinExistence type="predicted"/>
<organism evidence="1 2">
    <name type="scientific">Hymenobacter monticola</name>
    <dbReference type="NCBI Taxonomy" id="1705399"/>
    <lineage>
        <taxon>Bacteria</taxon>
        <taxon>Pseudomonadati</taxon>
        <taxon>Bacteroidota</taxon>
        <taxon>Cytophagia</taxon>
        <taxon>Cytophagales</taxon>
        <taxon>Hymenobacteraceae</taxon>
        <taxon>Hymenobacter</taxon>
    </lineage>
</organism>
<sequence length="86" mass="9257">MTKAYRDANPGKTQSIFLGNSILHKLLEQPDTQGIRFYYALDGETTRLVAVSADKNENDLIGEGFLVADDGSCGPPHSGMADVLNS</sequence>
<dbReference type="RefSeq" id="WP_243509048.1">
    <property type="nucleotide sequence ID" value="NZ_CP094534.1"/>
</dbReference>
<accession>A0ABY4AZ51</accession>